<name>R6TQT4_9FIRM</name>
<dbReference type="AlphaFoldDB" id="R6TQT4"/>
<proteinExistence type="predicted"/>
<evidence type="ECO:0000313" key="3">
    <source>
        <dbReference type="Proteomes" id="UP000018162"/>
    </source>
</evidence>
<evidence type="ECO:0000313" key="2">
    <source>
        <dbReference type="EMBL" id="CDC70271.1"/>
    </source>
</evidence>
<dbReference type="EMBL" id="CBFV010000016">
    <property type="protein sequence ID" value="CDC70271.1"/>
    <property type="molecule type" value="Genomic_DNA"/>
</dbReference>
<gene>
    <name evidence="2" type="ORF">BN626_00231</name>
</gene>
<accession>R6TQT4</accession>
<comment type="caution">
    <text evidence="2">The sequence shown here is derived from an EMBL/GenBank/DDBJ whole genome shotgun (WGS) entry which is preliminary data.</text>
</comment>
<keyword evidence="1" id="KW-1133">Transmembrane helix</keyword>
<reference evidence="2" key="1">
    <citation type="submission" date="2012-11" db="EMBL/GenBank/DDBJ databases">
        <title>Dependencies among metagenomic species, viruses, plasmids and units of genetic variation.</title>
        <authorList>
            <person name="Nielsen H.B."/>
            <person name="Almeida M."/>
            <person name="Juncker A.S."/>
            <person name="Rasmussen S."/>
            <person name="Li J."/>
            <person name="Sunagawa S."/>
            <person name="Plichta D."/>
            <person name="Gautier L."/>
            <person name="Le Chatelier E."/>
            <person name="Peletier E."/>
            <person name="Bonde I."/>
            <person name="Nielsen T."/>
            <person name="Manichanh C."/>
            <person name="Arumugam M."/>
            <person name="Batto J."/>
            <person name="Santos M.B.Q.D."/>
            <person name="Blom N."/>
            <person name="Borruel N."/>
            <person name="Burgdorf K.S."/>
            <person name="Boumezbeur F."/>
            <person name="Casellas F."/>
            <person name="Dore J."/>
            <person name="Guarner F."/>
            <person name="Hansen T."/>
            <person name="Hildebrand F."/>
            <person name="Kaas R.S."/>
            <person name="Kennedy S."/>
            <person name="Kristiansen K."/>
            <person name="Kultima J.R."/>
            <person name="Leonard P."/>
            <person name="Levenez F."/>
            <person name="Lund O."/>
            <person name="Moumen B."/>
            <person name="Le Paslier D."/>
            <person name="Pons N."/>
            <person name="Pedersen O."/>
            <person name="Prifti E."/>
            <person name="Qin J."/>
            <person name="Raes J."/>
            <person name="Tap J."/>
            <person name="Tims S."/>
            <person name="Ussery D.W."/>
            <person name="Yamada T."/>
            <person name="MetaHit consortium"/>
            <person name="Renault P."/>
            <person name="Sicheritz-Ponten T."/>
            <person name="Bork P."/>
            <person name="Wang J."/>
            <person name="Brunak S."/>
            <person name="Ehrlich S.D."/>
        </authorList>
    </citation>
    <scope>NUCLEOTIDE SEQUENCE [LARGE SCALE GENOMIC DNA]</scope>
</reference>
<evidence type="ECO:0000256" key="1">
    <source>
        <dbReference type="SAM" id="Phobius"/>
    </source>
</evidence>
<protein>
    <submittedName>
        <fullName evidence="2">Uncharacterized protein</fullName>
    </submittedName>
</protein>
<organism evidence="2 3">
    <name type="scientific">Agathobacter rectalis CAG:36</name>
    <dbReference type="NCBI Taxonomy" id="1263079"/>
    <lineage>
        <taxon>Bacteria</taxon>
        <taxon>Bacillati</taxon>
        <taxon>Bacillota</taxon>
        <taxon>Clostridia</taxon>
        <taxon>Lachnospirales</taxon>
        <taxon>Lachnospiraceae</taxon>
        <taxon>Agathobacter</taxon>
    </lineage>
</organism>
<sequence length="53" mass="6047">MLYEIYQNVCVLIIKVLNMRVPWSGSIQPTIAEIIVFSLAAILIIKFIRGLLE</sequence>
<dbReference type="Proteomes" id="UP000018162">
    <property type="component" value="Unassembled WGS sequence"/>
</dbReference>
<keyword evidence="1" id="KW-0472">Membrane</keyword>
<feature type="transmembrane region" description="Helical" evidence="1">
    <location>
        <begin position="27"/>
        <end position="48"/>
    </location>
</feature>
<keyword evidence="1" id="KW-0812">Transmembrane</keyword>